<reference evidence="1" key="2">
    <citation type="journal article" date="2021" name="PeerJ">
        <title>Extensive microbial diversity within the chicken gut microbiome revealed by metagenomics and culture.</title>
        <authorList>
            <person name="Gilroy R."/>
            <person name="Ravi A."/>
            <person name="Getino M."/>
            <person name="Pursley I."/>
            <person name="Horton D.L."/>
            <person name="Alikhan N.F."/>
            <person name="Baker D."/>
            <person name="Gharbi K."/>
            <person name="Hall N."/>
            <person name="Watson M."/>
            <person name="Adriaenssens E.M."/>
            <person name="Foster-Nyarko E."/>
            <person name="Jarju S."/>
            <person name="Secka A."/>
            <person name="Antonio M."/>
            <person name="Oren A."/>
            <person name="Chaudhuri R.R."/>
            <person name="La Ragione R."/>
            <person name="Hildebrand F."/>
            <person name="Pallen M.J."/>
        </authorList>
    </citation>
    <scope>NUCLEOTIDE SEQUENCE</scope>
    <source>
        <strain evidence="1">CHK175-13533</strain>
    </source>
</reference>
<comment type="caution">
    <text evidence="1">The sequence shown here is derived from an EMBL/GenBank/DDBJ whole genome shotgun (WGS) entry which is preliminary data.</text>
</comment>
<organism evidence="1 3">
    <name type="scientific">Paenalcaligenes hominis</name>
    <dbReference type="NCBI Taxonomy" id="643674"/>
    <lineage>
        <taxon>Bacteria</taxon>
        <taxon>Pseudomonadati</taxon>
        <taxon>Pseudomonadota</taxon>
        <taxon>Betaproteobacteria</taxon>
        <taxon>Burkholderiales</taxon>
        <taxon>Alcaligenaceae</taxon>
        <taxon>Paenalcaligenes</taxon>
    </lineage>
</organism>
<evidence type="ECO:0000313" key="4">
    <source>
        <dbReference type="Proteomes" id="UP000783934"/>
    </source>
</evidence>
<protein>
    <submittedName>
        <fullName evidence="2">Lipoic acid-binding regulatory protein</fullName>
    </submittedName>
</protein>
<dbReference type="RefSeq" id="WP_167661660.1">
    <property type="nucleotide sequence ID" value="NZ_BMCQ01000003.1"/>
</dbReference>
<dbReference type="Proteomes" id="UP000783934">
    <property type="component" value="Unassembled WGS sequence"/>
</dbReference>
<evidence type="ECO:0000313" key="2">
    <source>
        <dbReference type="EMBL" id="NJB65718.1"/>
    </source>
</evidence>
<evidence type="ECO:0000313" key="3">
    <source>
        <dbReference type="Proteomes" id="UP000700248"/>
    </source>
</evidence>
<dbReference type="EMBL" id="JAATIZ010000003">
    <property type="protein sequence ID" value="NJB65718.1"/>
    <property type="molecule type" value="Genomic_DNA"/>
</dbReference>
<reference evidence="2 4" key="1">
    <citation type="submission" date="2020-03" db="EMBL/GenBank/DDBJ databases">
        <title>Genomic Encyclopedia of Type Strains, Phase IV (KMG-IV): sequencing the most valuable type-strain genomes for metagenomic binning, comparative biology and taxonomic classification.</title>
        <authorList>
            <person name="Goeker M."/>
        </authorList>
    </citation>
    <scope>NUCLEOTIDE SEQUENCE [LARGE SCALE GENOMIC DNA]</scope>
    <source>
        <strain evidence="2 4">DSM 26613</strain>
    </source>
</reference>
<dbReference type="EMBL" id="DYTQ01000084">
    <property type="protein sequence ID" value="HJH24358.1"/>
    <property type="molecule type" value="Genomic_DNA"/>
</dbReference>
<proteinExistence type="predicted"/>
<sequence length="102" mass="11346">MRFAQFLRCLSGGSQPKLSLAPYRLTIVGSSQAIQSMKSPVYQYLRHSGVSVSKAQSTLRHEGQNRYTSLTIHGTAQRVLPLSQLAQELGQKEGIHRVHLDN</sequence>
<dbReference type="Proteomes" id="UP000700248">
    <property type="component" value="Unassembled WGS sequence"/>
</dbReference>
<dbReference type="AlphaFoldDB" id="A0A9D2VGG1"/>
<evidence type="ECO:0000313" key="1">
    <source>
        <dbReference type="EMBL" id="HJH24358.1"/>
    </source>
</evidence>
<name>A0A9D2VGG1_9BURK</name>
<reference evidence="1" key="3">
    <citation type="submission" date="2021-09" db="EMBL/GenBank/DDBJ databases">
        <authorList>
            <person name="Gilroy R."/>
        </authorList>
    </citation>
    <scope>NUCLEOTIDE SEQUENCE</scope>
    <source>
        <strain evidence="1">CHK175-13533</strain>
    </source>
</reference>
<keyword evidence="4" id="KW-1185">Reference proteome</keyword>
<gene>
    <name evidence="2" type="ORF">GGR41_001967</name>
    <name evidence="1" type="ORF">K8U84_07375</name>
</gene>
<accession>A0A9D2VGG1</accession>